<protein>
    <recommendedName>
        <fullName evidence="3">Peptidase S74 domain-containing protein</fullName>
    </recommendedName>
</protein>
<feature type="domain" description="Peptidase S74" evidence="3">
    <location>
        <begin position="834"/>
        <end position="929"/>
    </location>
</feature>
<evidence type="ECO:0000313" key="4">
    <source>
        <dbReference type="EMBL" id="OUP20454.1"/>
    </source>
</evidence>
<gene>
    <name evidence="4" type="ORF">B5F32_05880</name>
</gene>
<dbReference type="InterPro" id="IPR030392">
    <property type="entry name" value="S74_ICA"/>
</dbReference>
<feature type="region of interest" description="Disordered" evidence="2">
    <location>
        <begin position="571"/>
        <end position="603"/>
    </location>
</feature>
<sequence length="947" mass="105521">MLLPKSQTLEYEGRTYKTDPDGMYVTRADKTLSSRNEDSFDANHIYPSRVGMISKVDTLPGKDSDGKDLTFYNIFDSDIPADLDFANYQIKGQNMTVIFQSGRLTGREFDVKYIHKDRKFEIVPNDQDGHSLPNSDLYPQAGDKYAVFNISLPAAYICDNTSKTGASWDMLKEAVRYLYEHEKQQFTFSGSLDGIWAKKNWLAIGAKLVPGGYVDFSDTQFQPQGILIRITGVRDYINKPHSPELELSNTPVSGFLQDQIGKLEAEEIKNDKRHKETLSYTSRRWRDAIDTQDMLEKAFKNYGKGQAMTWLRTMSVLVGHESLQYHFVNRIPSETNLSVNEIEHFFDYDQSKKVLSTPAGIIQHMTLGIDSLSPSHGATEYKYWNVSAYTSPYLDDSEAMYLYIRCSKSNQTGSFLLSKEPYDIDSGGYYYFLCGALSAEVDSVRSFATLYGFSEIGPGWMRLNKIINTDGTQYWDMLSKAFRIGDDKNFLSYDQQNGLVLKGCLYQSPSGIVDYPEVDRGAYSGSVVYYPGDKVSYEGDIYKCTVQTTSGTLPTNTRYWKKLISKGADGKPGTNGYNGSDGANGGPGPKGDPGDRGDRGPICPYRGDYNSNTIYYGNSLRTDIVSLKKSDGTRTYYIARTNDEEPTFSGRVPNDNLNNGYWTSFGANFSSVATDLLMARKITAEELLIDDIFAKMVKVGDFTISAGSLQADTSPGKRPAIVFGGAATIGKIIQFAEEWDGMFNRLFVYTLKTEDLRISNSINLPYTINQANGGSLFKGSSSAWPKLGVKIAGGNGIYGYNQDVSGGIGNLYLNNGAASNIKVKICNYEAITSSDIHLKTVFGNFENALEKLENISAFYYTLKEDEDKIMKVGISAQAVKEVLPEAVQLITPDHTDSYYGVDYIQFLTAFGINGLKELHALVKSLTERVNILENKISKKVQDISVDK</sequence>
<dbReference type="Gene3D" id="2.10.10.20">
    <property type="entry name" value="Carbohydrate-binding module superfamily 5/12"/>
    <property type="match status" value="1"/>
</dbReference>
<dbReference type="EMBL" id="NFJX01000004">
    <property type="protein sequence ID" value="OUP20454.1"/>
    <property type="molecule type" value="Genomic_DNA"/>
</dbReference>
<keyword evidence="1" id="KW-0175">Coiled coil</keyword>
<dbReference type="PROSITE" id="PS51688">
    <property type="entry name" value="ICA"/>
    <property type="match status" value="1"/>
</dbReference>
<comment type="caution">
    <text evidence="4">The sequence shown here is derived from an EMBL/GenBank/DDBJ whole genome shotgun (WGS) entry which is preliminary data.</text>
</comment>
<evidence type="ECO:0000313" key="5">
    <source>
        <dbReference type="Proteomes" id="UP000195950"/>
    </source>
</evidence>
<evidence type="ECO:0000259" key="3">
    <source>
        <dbReference type="PROSITE" id="PS51688"/>
    </source>
</evidence>
<dbReference type="Proteomes" id="UP000195950">
    <property type="component" value="Unassembled WGS sequence"/>
</dbReference>
<proteinExistence type="predicted"/>
<evidence type="ECO:0000256" key="1">
    <source>
        <dbReference type="SAM" id="Coils"/>
    </source>
</evidence>
<dbReference type="Pfam" id="PF13884">
    <property type="entry name" value="Peptidase_S74"/>
    <property type="match status" value="1"/>
</dbReference>
<reference evidence="5" key="1">
    <citation type="submission" date="2017-04" db="EMBL/GenBank/DDBJ databases">
        <title>Function of individual gut microbiota members based on whole genome sequencing of pure cultures obtained from chicken caecum.</title>
        <authorList>
            <person name="Medvecky M."/>
            <person name="Cejkova D."/>
            <person name="Polansky O."/>
            <person name="Karasova D."/>
            <person name="Kubasova T."/>
            <person name="Cizek A."/>
            <person name="Rychlik I."/>
        </authorList>
    </citation>
    <scope>NUCLEOTIDE SEQUENCE [LARGE SCALE GENOMIC DNA]</scope>
    <source>
        <strain evidence="5">An199</strain>
    </source>
</reference>
<organism evidence="4 5">
    <name type="scientific">Parabacteroides distasonis</name>
    <dbReference type="NCBI Taxonomy" id="823"/>
    <lineage>
        <taxon>Bacteria</taxon>
        <taxon>Pseudomonadati</taxon>
        <taxon>Bacteroidota</taxon>
        <taxon>Bacteroidia</taxon>
        <taxon>Bacteroidales</taxon>
        <taxon>Tannerellaceae</taxon>
        <taxon>Parabacteroides</taxon>
    </lineage>
</organism>
<name>A0A1Y4IJF5_PARDI</name>
<evidence type="ECO:0000256" key="2">
    <source>
        <dbReference type="SAM" id="MobiDB-lite"/>
    </source>
</evidence>
<feature type="compositionally biased region" description="Gly residues" evidence="2">
    <location>
        <begin position="582"/>
        <end position="591"/>
    </location>
</feature>
<accession>A0A1Y4IJF5</accession>
<feature type="coiled-coil region" evidence="1">
    <location>
        <begin position="915"/>
        <end position="942"/>
    </location>
</feature>
<dbReference type="AlphaFoldDB" id="A0A1Y4IJF5"/>